<dbReference type="InterPro" id="IPR050518">
    <property type="entry name" value="Rpo3/RPB3_RNA_Pol_subunit"/>
</dbReference>
<comment type="caution">
    <text evidence="4">The sequence shown here is derived from an EMBL/GenBank/DDBJ whole genome shotgun (WGS) entry which is preliminary data.</text>
</comment>
<organism evidence="4 5">
    <name type="scientific">Kingdonia uniflora</name>
    <dbReference type="NCBI Taxonomy" id="39325"/>
    <lineage>
        <taxon>Eukaryota</taxon>
        <taxon>Viridiplantae</taxon>
        <taxon>Streptophyta</taxon>
        <taxon>Embryophyta</taxon>
        <taxon>Tracheophyta</taxon>
        <taxon>Spermatophyta</taxon>
        <taxon>Magnoliopsida</taxon>
        <taxon>Ranunculales</taxon>
        <taxon>Circaeasteraceae</taxon>
        <taxon>Kingdonia</taxon>
    </lineage>
</organism>
<evidence type="ECO:0000313" key="5">
    <source>
        <dbReference type="Proteomes" id="UP000541444"/>
    </source>
</evidence>
<dbReference type="GO" id="GO:0046983">
    <property type="term" value="F:protein dimerization activity"/>
    <property type="evidence" value="ECO:0007669"/>
    <property type="project" value="InterPro"/>
</dbReference>
<dbReference type="PANTHER" id="PTHR11800">
    <property type="entry name" value="DNA-DIRECTED RNA POLYMERASE"/>
    <property type="match status" value="1"/>
</dbReference>
<evidence type="ECO:0000256" key="1">
    <source>
        <dbReference type="ARBA" id="ARBA00022478"/>
    </source>
</evidence>
<reference evidence="4 5" key="1">
    <citation type="journal article" date="2020" name="IScience">
        <title>Genome Sequencing of the Endangered Kingdonia uniflora (Circaeasteraceae, Ranunculales) Reveals Potential Mechanisms of Evolutionary Specialization.</title>
        <authorList>
            <person name="Sun Y."/>
            <person name="Deng T."/>
            <person name="Zhang A."/>
            <person name="Moore M.J."/>
            <person name="Landis J.B."/>
            <person name="Lin N."/>
            <person name="Zhang H."/>
            <person name="Zhang X."/>
            <person name="Huang J."/>
            <person name="Zhang X."/>
            <person name="Sun H."/>
            <person name="Wang H."/>
        </authorList>
    </citation>
    <scope>NUCLEOTIDE SEQUENCE [LARGE SCALE GENOMIC DNA]</scope>
    <source>
        <strain evidence="4">TB1705</strain>
        <tissue evidence="4">Leaf</tissue>
    </source>
</reference>
<feature type="domain" description="DNA-directed RNA polymerase RpoA/D/Rpb3-type" evidence="3">
    <location>
        <begin position="31"/>
        <end position="60"/>
    </location>
</feature>
<sequence length="67" mass="7657">MEMGVDNSSCFDELLKNFNVDVIRLEEDEMEFDMIGIDVSIANAFRRIPIAEHPIMAIEKVLIVNNT</sequence>
<dbReference type="GO" id="GO:0005736">
    <property type="term" value="C:RNA polymerase I complex"/>
    <property type="evidence" value="ECO:0007669"/>
    <property type="project" value="TreeGrafter"/>
</dbReference>
<accession>A0A7J7LNR8</accession>
<keyword evidence="2" id="KW-0804">Transcription</keyword>
<proteinExistence type="predicted"/>
<dbReference type="GO" id="GO:0005666">
    <property type="term" value="C:RNA polymerase III complex"/>
    <property type="evidence" value="ECO:0007669"/>
    <property type="project" value="TreeGrafter"/>
</dbReference>
<dbReference type="InterPro" id="IPR036603">
    <property type="entry name" value="RBP11-like"/>
</dbReference>
<dbReference type="EMBL" id="JACGCM010002137">
    <property type="protein sequence ID" value="KAF6144144.1"/>
    <property type="molecule type" value="Genomic_DNA"/>
</dbReference>
<evidence type="ECO:0000259" key="3">
    <source>
        <dbReference type="Pfam" id="PF01193"/>
    </source>
</evidence>
<dbReference type="Gene3D" id="3.30.1360.10">
    <property type="entry name" value="RNA polymerase, RBP11-like subunit"/>
    <property type="match status" value="1"/>
</dbReference>
<dbReference type="OrthoDB" id="270173at2759"/>
<evidence type="ECO:0000313" key="4">
    <source>
        <dbReference type="EMBL" id="KAF6144144.1"/>
    </source>
</evidence>
<dbReference type="GO" id="GO:0003899">
    <property type="term" value="F:DNA-directed RNA polymerase activity"/>
    <property type="evidence" value="ECO:0007669"/>
    <property type="project" value="InterPro"/>
</dbReference>
<dbReference type="Pfam" id="PF01193">
    <property type="entry name" value="RNA_pol_L"/>
    <property type="match status" value="1"/>
</dbReference>
<dbReference type="InterPro" id="IPR011263">
    <property type="entry name" value="DNA-dir_RNA_pol_RpoA/D/Rpb3"/>
</dbReference>
<dbReference type="GO" id="GO:0006351">
    <property type="term" value="P:DNA-templated transcription"/>
    <property type="evidence" value="ECO:0007669"/>
    <property type="project" value="InterPro"/>
</dbReference>
<keyword evidence="5" id="KW-1185">Reference proteome</keyword>
<dbReference type="SUPFAM" id="SSF55257">
    <property type="entry name" value="RBP11-like subunits of RNA polymerase"/>
    <property type="match status" value="1"/>
</dbReference>
<protein>
    <recommendedName>
        <fullName evidence="3">DNA-directed RNA polymerase RpoA/D/Rpb3-type domain-containing protein</fullName>
    </recommendedName>
</protein>
<keyword evidence="1" id="KW-0240">DNA-directed RNA polymerase</keyword>
<name>A0A7J7LNR8_9MAGN</name>
<dbReference type="AlphaFoldDB" id="A0A7J7LNR8"/>
<dbReference type="Proteomes" id="UP000541444">
    <property type="component" value="Unassembled WGS sequence"/>
</dbReference>
<evidence type="ECO:0000256" key="2">
    <source>
        <dbReference type="ARBA" id="ARBA00023163"/>
    </source>
</evidence>
<dbReference type="PANTHER" id="PTHR11800:SF13">
    <property type="entry name" value="DNA-DIRECTED RNA POLYMERASES I AND III SUBUNIT RPAC1"/>
    <property type="match status" value="1"/>
</dbReference>
<gene>
    <name evidence="4" type="ORF">GIB67_004817</name>
</gene>